<feature type="region of interest" description="Disordered" evidence="1">
    <location>
        <begin position="401"/>
        <end position="471"/>
    </location>
</feature>
<sequence>MPLLSQPWASPEGSSSRLVGAAWDLPAGVAESAARAVSFVGPLSLGAIAWEFVCIDIAAFLSITLFPRRLWSRSQTQSSPRLFYATAAFGCIARAAALACISIYLAYTHGDRQVDCQTWAHAVAATAAVFEPPRQSPSSEEESELAIALHAHLGWWFTFLCVLLAGTVLAFLESSAILKFVYLPVSVALCPLICRKLWSKDDANVLSTGESKRSPVNSINDGREPRRGVMLQEACDQLQWWTASSPPPTQWISGGGVAGREGVGPSSRPHTASSGATGTAASNNSTRGKKLVHHLSGKSLRNQVMRIVADNAATGEHLHAPVAVCSPTSSSGRRTSTSSGMAKAGSAKYKHRVSPMASSIATTYSTTGTGSPQGEDRVMQDITNVSTGSLFYPYTSVEKPKSPLRASTFGDDAQQLPSSTQTQYVVGGLGPSPRGARSKSARKGLQQHKRSNSEGDPLPLPLENSIRTDSSGLAVRSDVVLTPHTELSEPSLSDSASRSSNSPLARVATGARRDETVVRKTSVDEINVLLDAIEDAIGEGTTSSKTTSQEQHLDRSEAHMDDELSDDEDDSGLKILRQAKEGASINLSHEAEPSSEEELRPSWAQDDKRKAKEKEHNEALKTGIEAVDTDVLHEFIDARGFPQSKSSDTGVPRSSDELFAKKLAILSEHIDETQHHRRGSNAHTEASFGLGDIADNPRLKTVLAMGSQPRQNPFKSPASPYVRRKSSNGVSSRTSEGSSGAISSPNSLSKSSSSSLGKRREGLGSQGKREKLLLRSRSNSKTTIASTSTSSTSGASAPSETIGSVVGLGERGGYTRSPHPLDVEQDLQAGEEADEVVSGEEELSKVMGDAGNESESKKKTQSEPSDEAEITAKSKSRNERGSRGSYSSSRSMAPKHSGSSSKMSAGVKQGEGQASKQNKQQTQCSSTSCDTNDTFGGRL</sequence>
<feature type="compositionally biased region" description="Polar residues" evidence="1">
    <location>
        <begin position="415"/>
        <end position="424"/>
    </location>
</feature>
<feature type="compositionally biased region" description="Basic and acidic residues" evidence="1">
    <location>
        <begin position="870"/>
        <end position="882"/>
    </location>
</feature>
<feature type="region of interest" description="Disordered" evidence="1">
    <location>
        <begin position="671"/>
        <end position="693"/>
    </location>
</feature>
<feature type="compositionally biased region" description="Polar residues" evidence="1">
    <location>
        <begin position="727"/>
        <end position="742"/>
    </location>
</feature>
<feature type="region of interest" description="Disordered" evidence="1">
    <location>
        <begin position="705"/>
        <end position="939"/>
    </location>
</feature>
<feature type="compositionally biased region" description="Basic residues" evidence="1">
    <location>
        <begin position="436"/>
        <end position="450"/>
    </location>
</feature>
<accession>A0A316YIH5</accession>
<feature type="region of interest" description="Disordered" evidence="1">
    <location>
        <begin position="484"/>
        <end position="514"/>
    </location>
</feature>
<keyword evidence="2" id="KW-0812">Transmembrane</keyword>
<feature type="region of interest" description="Disordered" evidence="1">
    <location>
        <begin position="324"/>
        <end position="354"/>
    </location>
</feature>
<feature type="region of interest" description="Disordered" evidence="1">
    <location>
        <begin position="582"/>
        <end position="618"/>
    </location>
</feature>
<feature type="compositionally biased region" description="Acidic residues" evidence="1">
    <location>
        <begin position="823"/>
        <end position="841"/>
    </location>
</feature>
<feature type="transmembrane region" description="Helical" evidence="2">
    <location>
        <begin position="82"/>
        <end position="107"/>
    </location>
</feature>
<feature type="compositionally biased region" description="Basic and acidic residues" evidence="1">
    <location>
        <begin position="551"/>
        <end position="562"/>
    </location>
</feature>
<keyword evidence="2" id="KW-1133">Transmembrane helix</keyword>
<dbReference type="GeneID" id="37047006"/>
<feature type="compositionally biased region" description="Low complexity" evidence="1">
    <location>
        <begin position="779"/>
        <end position="801"/>
    </location>
</feature>
<dbReference type="Proteomes" id="UP000245768">
    <property type="component" value="Unassembled WGS sequence"/>
</dbReference>
<dbReference type="InParanoid" id="A0A316YIH5"/>
<feature type="compositionally biased region" description="Gly residues" evidence="1">
    <location>
        <begin position="253"/>
        <end position="262"/>
    </location>
</feature>
<feature type="compositionally biased region" description="Basic and acidic residues" evidence="1">
    <location>
        <begin position="589"/>
        <end position="618"/>
    </location>
</feature>
<organism evidence="3 4">
    <name type="scientific">Acaromyces ingoldii</name>
    <dbReference type="NCBI Taxonomy" id="215250"/>
    <lineage>
        <taxon>Eukaryota</taxon>
        <taxon>Fungi</taxon>
        <taxon>Dikarya</taxon>
        <taxon>Basidiomycota</taxon>
        <taxon>Ustilaginomycotina</taxon>
        <taxon>Exobasidiomycetes</taxon>
        <taxon>Exobasidiales</taxon>
        <taxon>Cryptobasidiaceae</taxon>
        <taxon>Acaromyces</taxon>
    </lineage>
</organism>
<feature type="transmembrane region" description="Helical" evidence="2">
    <location>
        <begin position="47"/>
        <end position="70"/>
    </location>
</feature>
<feature type="compositionally biased region" description="Low complexity" evidence="1">
    <location>
        <begin position="328"/>
        <end position="340"/>
    </location>
</feature>
<feature type="compositionally biased region" description="Low complexity" evidence="1">
    <location>
        <begin position="271"/>
        <end position="286"/>
    </location>
</feature>
<evidence type="ECO:0000256" key="1">
    <source>
        <dbReference type="SAM" id="MobiDB-lite"/>
    </source>
</evidence>
<feature type="region of interest" description="Disordered" evidence="1">
    <location>
        <begin position="252"/>
        <end position="297"/>
    </location>
</feature>
<keyword evidence="4" id="KW-1185">Reference proteome</keyword>
<gene>
    <name evidence="3" type="ORF">FA10DRAFT_302283</name>
</gene>
<protein>
    <submittedName>
        <fullName evidence="3">Uncharacterized protein</fullName>
    </submittedName>
</protein>
<dbReference type="RefSeq" id="XP_025376074.1">
    <property type="nucleotide sequence ID" value="XM_025525090.1"/>
</dbReference>
<reference evidence="3 4" key="1">
    <citation type="journal article" date="2018" name="Mol. Biol. Evol.">
        <title>Broad Genomic Sampling Reveals a Smut Pathogenic Ancestry of the Fungal Clade Ustilaginomycotina.</title>
        <authorList>
            <person name="Kijpornyongpan T."/>
            <person name="Mondo S.J."/>
            <person name="Barry K."/>
            <person name="Sandor L."/>
            <person name="Lee J."/>
            <person name="Lipzen A."/>
            <person name="Pangilinan J."/>
            <person name="LaButti K."/>
            <person name="Hainaut M."/>
            <person name="Henrissat B."/>
            <person name="Grigoriev I.V."/>
            <person name="Spatafora J.W."/>
            <person name="Aime M.C."/>
        </authorList>
    </citation>
    <scope>NUCLEOTIDE SEQUENCE [LARGE SCALE GENOMIC DNA]</scope>
    <source>
        <strain evidence="3 4">MCA 4198</strain>
    </source>
</reference>
<feature type="transmembrane region" description="Helical" evidence="2">
    <location>
        <begin position="153"/>
        <end position="173"/>
    </location>
</feature>
<feature type="compositionally biased region" description="Polar residues" evidence="1">
    <location>
        <begin position="912"/>
        <end position="939"/>
    </location>
</feature>
<dbReference type="AlphaFoldDB" id="A0A316YIH5"/>
<feature type="region of interest" description="Disordered" evidence="1">
    <location>
        <begin position="540"/>
        <end position="569"/>
    </location>
</feature>
<proteinExistence type="predicted"/>
<evidence type="ECO:0000313" key="3">
    <source>
        <dbReference type="EMBL" id="PWN88876.1"/>
    </source>
</evidence>
<feature type="compositionally biased region" description="Polar residues" evidence="1">
    <location>
        <begin position="540"/>
        <end position="550"/>
    </location>
</feature>
<keyword evidence="2" id="KW-0472">Membrane</keyword>
<feature type="compositionally biased region" description="Basic and acidic residues" evidence="1">
    <location>
        <begin position="758"/>
        <end position="773"/>
    </location>
</feature>
<feature type="compositionally biased region" description="Low complexity" evidence="1">
    <location>
        <begin position="488"/>
        <end position="506"/>
    </location>
</feature>
<evidence type="ECO:0000256" key="2">
    <source>
        <dbReference type="SAM" id="Phobius"/>
    </source>
</evidence>
<feature type="compositionally biased region" description="Basic residues" evidence="1">
    <location>
        <begin position="287"/>
        <end position="296"/>
    </location>
</feature>
<dbReference type="EMBL" id="KZ819637">
    <property type="protein sequence ID" value="PWN88876.1"/>
    <property type="molecule type" value="Genomic_DNA"/>
</dbReference>
<name>A0A316YIH5_9BASI</name>
<evidence type="ECO:0000313" key="4">
    <source>
        <dbReference type="Proteomes" id="UP000245768"/>
    </source>
</evidence>
<feature type="compositionally biased region" description="Low complexity" evidence="1">
    <location>
        <begin position="743"/>
        <end position="756"/>
    </location>
</feature>